<dbReference type="GO" id="GO:0000288">
    <property type="term" value="P:nuclear-transcribed mRNA catabolic process, deadenylation-dependent decay"/>
    <property type="evidence" value="ECO:0007669"/>
    <property type="project" value="TreeGrafter"/>
</dbReference>
<proteinExistence type="predicted"/>
<sequence length="154" mass="17084">MEEESERLKEEERCDAVDMQLLTSSPQSGPFYNMTPEERIDADNRSIYVGNVDYGATADELEIHFNGCGPVNRVTILCDRFSGHPKGFAYIEFSDRDSGQSAISVVTAYAGLWCGFEPRGRVHHFCFMMRFCPVVAAISAVKGVHGVWCGCASE</sequence>
<dbReference type="AlphaFoldDB" id="A0AAZ1X117"/>
<reference evidence="6" key="3">
    <citation type="submission" date="2025-09" db="UniProtKB">
        <authorList>
            <consortium name="Ensembl"/>
        </authorList>
    </citation>
    <scope>IDENTIFICATION</scope>
</reference>
<name>A0AAZ1X117_OREAU</name>
<feature type="domain" description="RRM" evidence="5">
    <location>
        <begin position="45"/>
        <end position="111"/>
    </location>
</feature>
<dbReference type="PROSITE" id="PS50102">
    <property type="entry name" value="RRM"/>
    <property type="match status" value="1"/>
</dbReference>
<dbReference type="Pfam" id="PF00076">
    <property type="entry name" value="RRM_1"/>
    <property type="match status" value="1"/>
</dbReference>
<dbReference type="PANTHER" id="PTHR23236:SF27">
    <property type="entry name" value="EMBRYONIC POLYADENYLATE-BINDING PROTEIN 2"/>
    <property type="match status" value="1"/>
</dbReference>
<reference evidence="6" key="2">
    <citation type="submission" date="2025-08" db="UniProtKB">
        <authorList>
            <consortium name="Ensembl"/>
        </authorList>
    </citation>
    <scope>IDENTIFICATION</scope>
</reference>
<evidence type="ECO:0000256" key="2">
    <source>
        <dbReference type="ARBA" id="ARBA00022490"/>
    </source>
</evidence>
<keyword evidence="3 4" id="KW-0694">RNA-binding</keyword>
<protein>
    <recommendedName>
        <fullName evidence="5">RRM domain-containing protein</fullName>
    </recommendedName>
</protein>
<dbReference type="PANTHER" id="PTHR23236">
    <property type="entry name" value="EUKARYOTIC TRANSLATION INITIATION FACTOR 4B/4H"/>
    <property type="match status" value="1"/>
</dbReference>
<evidence type="ECO:0000256" key="1">
    <source>
        <dbReference type="ARBA" id="ARBA00004496"/>
    </source>
</evidence>
<dbReference type="SUPFAM" id="SSF54928">
    <property type="entry name" value="RNA-binding domain, RBD"/>
    <property type="match status" value="1"/>
</dbReference>
<dbReference type="GO" id="GO:0005634">
    <property type="term" value="C:nucleus"/>
    <property type="evidence" value="ECO:0007669"/>
    <property type="project" value="TreeGrafter"/>
</dbReference>
<evidence type="ECO:0000313" key="6">
    <source>
        <dbReference type="Ensembl" id="ENSOABP00000061382.1"/>
    </source>
</evidence>
<organism evidence="6 7">
    <name type="scientific">Oreochromis aureus</name>
    <name type="common">Israeli tilapia</name>
    <name type="synonym">Chromis aureus</name>
    <dbReference type="NCBI Taxonomy" id="47969"/>
    <lineage>
        <taxon>Eukaryota</taxon>
        <taxon>Metazoa</taxon>
        <taxon>Chordata</taxon>
        <taxon>Craniata</taxon>
        <taxon>Vertebrata</taxon>
        <taxon>Euteleostomi</taxon>
        <taxon>Actinopterygii</taxon>
        <taxon>Neopterygii</taxon>
        <taxon>Teleostei</taxon>
        <taxon>Neoteleostei</taxon>
        <taxon>Acanthomorphata</taxon>
        <taxon>Ovalentaria</taxon>
        <taxon>Cichlomorphae</taxon>
        <taxon>Cichliformes</taxon>
        <taxon>Cichlidae</taxon>
        <taxon>African cichlids</taxon>
        <taxon>Pseudocrenilabrinae</taxon>
        <taxon>Oreochromini</taxon>
        <taxon>Oreochromis</taxon>
    </lineage>
</organism>
<evidence type="ECO:0000259" key="5">
    <source>
        <dbReference type="PROSITE" id="PS50102"/>
    </source>
</evidence>
<dbReference type="InterPro" id="IPR000504">
    <property type="entry name" value="RRM_dom"/>
</dbReference>
<keyword evidence="7" id="KW-1185">Reference proteome</keyword>
<dbReference type="InterPro" id="IPR012677">
    <property type="entry name" value="Nucleotide-bd_a/b_plait_sf"/>
</dbReference>
<dbReference type="InterPro" id="IPR035979">
    <property type="entry name" value="RBD_domain_sf"/>
</dbReference>
<evidence type="ECO:0000256" key="3">
    <source>
        <dbReference type="ARBA" id="ARBA00022884"/>
    </source>
</evidence>
<comment type="subcellular location">
    <subcellularLocation>
        <location evidence="1">Cytoplasm</location>
    </subcellularLocation>
</comment>
<accession>A0AAZ1X117</accession>
<reference evidence="7" key="1">
    <citation type="submission" date="2020-03" db="EMBL/GenBank/DDBJ databases">
        <title>Evolution of repeat sequences and sex chromosomes of tilapia species revealed by chromosome-level genomes.</title>
        <authorList>
            <person name="Xu L."/>
            <person name="Tao W."/>
            <person name="Wang D."/>
            <person name="Zhou Q."/>
        </authorList>
    </citation>
    <scope>NUCLEOTIDE SEQUENCE [LARGE SCALE GENOMIC DNA]</scope>
    <source>
        <strain evidence="7">Israel</strain>
    </source>
</reference>
<evidence type="ECO:0000313" key="7">
    <source>
        <dbReference type="Proteomes" id="UP000472276"/>
    </source>
</evidence>
<evidence type="ECO:0000256" key="4">
    <source>
        <dbReference type="PROSITE-ProRule" id="PRU00176"/>
    </source>
</evidence>
<dbReference type="GO" id="GO:0005737">
    <property type="term" value="C:cytoplasm"/>
    <property type="evidence" value="ECO:0007669"/>
    <property type="project" value="UniProtKB-SubCell"/>
</dbReference>
<dbReference type="Gene3D" id="3.30.70.330">
    <property type="match status" value="1"/>
</dbReference>
<keyword evidence="2" id="KW-0963">Cytoplasm</keyword>
<dbReference type="Ensembl" id="ENSOABT00000083677.1">
    <property type="protein sequence ID" value="ENSOABP00000061382.1"/>
    <property type="gene ID" value="ENSOABG00000038060.1"/>
</dbReference>
<dbReference type="SMART" id="SM00360">
    <property type="entry name" value="RRM"/>
    <property type="match status" value="1"/>
</dbReference>
<dbReference type="Proteomes" id="UP000472276">
    <property type="component" value="Unassembled WGS sequence"/>
</dbReference>
<dbReference type="GO" id="GO:0008143">
    <property type="term" value="F:poly(A) binding"/>
    <property type="evidence" value="ECO:0007669"/>
    <property type="project" value="TreeGrafter"/>
</dbReference>